<dbReference type="RefSeq" id="WP_079912095.1">
    <property type="nucleotide sequence ID" value="NZ_BAABJG010000006.1"/>
</dbReference>
<gene>
    <name evidence="2" type="ORF">ACFQ4B_11020</name>
</gene>
<accession>A0ABW3UME5</accession>
<sequence>MRHIQRLLCITLLTIAFVLPTTAFASTGSENQSGITNQKLSSHSSWEQFFSSLFSHKKDKDDDWKHATDKDKDFKDWYDKHKDDCPEGESDDIWRKWFCY</sequence>
<protein>
    <submittedName>
        <fullName evidence="2">Uncharacterized protein</fullName>
    </submittedName>
</protein>
<evidence type="ECO:0000313" key="2">
    <source>
        <dbReference type="EMBL" id="MFD1220654.1"/>
    </source>
</evidence>
<comment type="caution">
    <text evidence="2">The sequence shown here is derived from an EMBL/GenBank/DDBJ whole genome shotgun (WGS) entry which is preliminary data.</text>
</comment>
<keyword evidence="3" id="KW-1185">Reference proteome</keyword>
<dbReference type="Proteomes" id="UP001597180">
    <property type="component" value="Unassembled WGS sequence"/>
</dbReference>
<reference evidence="3" key="1">
    <citation type="journal article" date="2019" name="Int. J. Syst. Evol. Microbiol.">
        <title>The Global Catalogue of Microorganisms (GCM) 10K type strain sequencing project: providing services to taxonomists for standard genome sequencing and annotation.</title>
        <authorList>
            <consortium name="The Broad Institute Genomics Platform"/>
            <consortium name="The Broad Institute Genome Sequencing Center for Infectious Disease"/>
            <person name="Wu L."/>
            <person name="Ma J."/>
        </authorList>
    </citation>
    <scope>NUCLEOTIDE SEQUENCE [LARGE SCALE GENOMIC DNA]</scope>
    <source>
        <strain evidence="3">CCUG 53270</strain>
    </source>
</reference>
<dbReference type="EMBL" id="JBHTLU010000013">
    <property type="protein sequence ID" value="MFD1220654.1"/>
    <property type="molecule type" value="Genomic_DNA"/>
</dbReference>
<evidence type="ECO:0000256" key="1">
    <source>
        <dbReference type="SAM" id="SignalP"/>
    </source>
</evidence>
<proteinExistence type="predicted"/>
<keyword evidence="1" id="KW-0732">Signal</keyword>
<evidence type="ECO:0000313" key="3">
    <source>
        <dbReference type="Proteomes" id="UP001597180"/>
    </source>
</evidence>
<organism evidence="2 3">
    <name type="scientific">Paenibacillus vulneris</name>
    <dbReference type="NCBI Taxonomy" id="1133364"/>
    <lineage>
        <taxon>Bacteria</taxon>
        <taxon>Bacillati</taxon>
        <taxon>Bacillota</taxon>
        <taxon>Bacilli</taxon>
        <taxon>Bacillales</taxon>
        <taxon>Paenibacillaceae</taxon>
        <taxon>Paenibacillus</taxon>
    </lineage>
</organism>
<feature type="signal peptide" evidence="1">
    <location>
        <begin position="1"/>
        <end position="25"/>
    </location>
</feature>
<name>A0ABW3UME5_9BACL</name>
<feature type="chain" id="PRO_5045968689" evidence="1">
    <location>
        <begin position="26"/>
        <end position="100"/>
    </location>
</feature>